<reference evidence="1" key="1">
    <citation type="journal article" date="2020" name="Stud. Mycol.">
        <title>101 Dothideomycetes genomes: a test case for predicting lifestyles and emergence of pathogens.</title>
        <authorList>
            <person name="Haridas S."/>
            <person name="Albert R."/>
            <person name="Binder M."/>
            <person name="Bloem J."/>
            <person name="Labutti K."/>
            <person name="Salamov A."/>
            <person name="Andreopoulos B."/>
            <person name="Baker S."/>
            <person name="Barry K."/>
            <person name="Bills G."/>
            <person name="Bluhm B."/>
            <person name="Cannon C."/>
            <person name="Castanera R."/>
            <person name="Culley D."/>
            <person name="Daum C."/>
            <person name="Ezra D."/>
            <person name="Gonzalez J."/>
            <person name="Henrissat B."/>
            <person name="Kuo A."/>
            <person name="Liang C."/>
            <person name="Lipzen A."/>
            <person name="Lutzoni F."/>
            <person name="Magnuson J."/>
            <person name="Mondo S."/>
            <person name="Nolan M."/>
            <person name="Ohm R."/>
            <person name="Pangilinan J."/>
            <person name="Park H.-J."/>
            <person name="Ramirez L."/>
            <person name="Alfaro M."/>
            <person name="Sun H."/>
            <person name="Tritt A."/>
            <person name="Yoshinaga Y."/>
            <person name="Zwiers L.-H."/>
            <person name="Turgeon B."/>
            <person name="Goodwin S."/>
            <person name="Spatafora J."/>
            <person name="Crous P."/>
            <person name="Grigoriev I."/>
        </authorList>
    </citation>
    <scope>NUCLEOTIDE SEQUENCE</scope>
    <source>
        <strain evidence="1">HMLAC05119</strain>
    </source>
</reference>
<dbReference type="AlphaFoldDB" id="A0A6A5QQB1"/>
<evidence type="ECO:0000313" key="2">
    <source>
        <dbReference type="Proteomes" id="UP000800096"/>
    </source>
</evidence>
<keyword evidence="2" id="KW-1185">Reference proteome</keyword>
<dbReference type="Proteomes" id="UP000800096">
    <property type="component" value="Unassembled WGS sequence"/>
</dbReference>
<dbReference type="EMBL" id="ML979134">
    <property type="protein sequence ID" value="KAF1917855.1"/>
    <property type="molecule type" value="Genomic_DNA"/>
</dbReference>
<accession>A0A6A5QQB1</accession>
<sequence>MCERWRSSVVLFRAASEEFDADRAAISERWSSATGMPASLPLQTRDASRCATISSSLLRASCGVRRCSSLIECAVKDCPEPFLPLFLGLTVFPRAEMGACVKSRISKAVACVGAASYIARK</sequence>
<gene>
    <name evidence="1" type="ORF">BDU57DRAFT_178644</name>
</gene>
<proteinExistence type="predicted"/>
<name>A0A6A5QQB1_AMPQU</name>
<evidence type="ECO:0000313" key="1">
    <source>
        <dbReference type="EMBL" id="KAF1917855.1"/>
    </source>
</evidence>
<dbReference type="OrthoDB" id="10603131at2759"/>
<protein>
    <submittedName>
        <fullName evidence="1">Uncharacterized protein</fullName>
    </submittedName>
</protein>
<organism evidence="1 2">
    <name type="scientific">Ampelomyces quisqualis</name>
    <name type="common">Powdery mildew agent</name>
    <dbReference type="NCBI Taxonomy" id="50730"/>
    <lineage>
        <taxon>Eukaryota</taxon>
        <taxon>Fungi</taxon>
        <taxon>Dikarya</taxon>
        <taxon>Ascomycota</taxon>
        <taxon>Pezizomycotina</taxon>
        <taxon>Dothideomycetes</taxon>
        <taxon>Pleosporomycetidae</taxon>
        <taxon>Pleosporales</taxon>
        <taxon>Pleosporineae</taxon>
        <taxon>Phaeosphaeriaceae</taxon>
        <taxon>Ampelomyces</taxon>
    </lineage>
</organism>